<dbReference type="NCBIfam" id="TIGR00155">
    <property type="entry name" value="pqiA_fam"/>
    <property type="match status" value="1"/>
</dbReference>
<gene>
    <name evidence="9" type="ORF">MSZNOR_1515</name>
</gene>
<dbReference type="PANTHER" id="PTHR30462">
    <property type="entry name" value="INTERMEMBRANE TRANSPORT PROTEIN PQIB-RELATED"/>
    <property type="match status" value="1"/>
</dbReference>
<protein>
    <submittedName>
        <fullName evidence="9">Paraquat-inducible protein A</fullName>
    </submittedName>
</protein>
<evidence type="ECO:0000313" key="10">
    <source>
        <dbReference type="Proteomes" id="UP001162030"/>
    </source>
</evidence>
<evidence type="ECO:0000256" key="6">
    <source>
        <dbReference type="ARBA" id="ARBA00022989"/>
    </source>
</evidence>
<evidence type="ECO:0000256" key="3">
    <source>
        <dbReference type="ARBA" id="ARBA00022475"/>
    </source>
</evidence>
<feature type="transmembrane region" description="Helical" evidence="8">
    <location>
        <begin position="207"/>
        <end position="232"/>
    </location>
</feature>
<proteinExistence type="inferred from homology"/>
<sequence>MALALAASILFAVANLFPILTLSLQGKHAEATLLGAVLELQKQGMGMMAGLVLFTTIVVPAMELSGLLYVLLPLRLGKLLPGQTAVFRLIHSLRPWGMIEVLMLGILVSLVKLAHMANVHPGWSLWLFGAFIFVMAATAASLDSEEIWTRLGRHYPSALQPNSAARYLTCHVCGLLSYELTNKAVQHCPRCGSHLHIRKPNSIGRCWSLLIAAFILYIPANVLPVMSTSSIVGAQVDTIMSGVVYLWVSGSWPLALLVFFASVMVPLLKLMALTLLLVTVQKRSRWRPLDRARLYRLTEMVGRWSMVDIFVVTMLVALVDVRPLAAVQAGPGAIAFGAVVVLTMVAAMSFDPRLIWDSLQDNVHTR</sequence>
<keyword evidence="4" id="KW-0997">Cell inner membrane</keyword>
<comment type="subcellular location">
    <subcellularLocation>
        <location evidence="1">Cell inner membrane</location>
        <topology evidence="1">Multi-pass membrane protein</topology>
    </subcellularLocation>
</comment>
<evidence type="ECO:0000256" key="8">
    <source>
        <dbReference type="SAM" id="Phobius"/>
    </source>
</evidence>
<dbReference type="InterPro" id="IPR005219">
    <property type="entry name" value="PqiA-like_proteobact"/>
</dbReference>
<evidence type="ECO:0000313" key="9">
    <source>
        <dbReference type="EMBL" id="CAI8797063.1"/>
    </source>
</evidence>
<keyword evidence="7 8" id="KW-0472">Membrane</keyword>
<keyword evidence="6 8" id="KW-1133">Transmembrane helix</keyword>
<name>A0ABM9HZW4_9GAMM</name>
<feature type="transmembrane region" description="Helical" evidence="8">
    <location>
        <begin position="123"/>
        <end position="142"/>
    </location>
</feature>
<dbReference type="InterPro" id="IPR051800">
    <property type="entry name" value="PqiA-PqiB_transport"/>
</dbReference>
<evidence type="ECO:0000256" key="1">
    <source>
        <dbReference type="ARBA" id="ARBA00004429"/>
    </source>
</evidence>
<evidence type="ECO:0000256" key="7">
    <source>
        <dbReference type="ARBA" id="ARBA00023136"/>
    </source>
</evidence>
<evidence type="ECO:0000256" key="4">
    <source>
        <dbReference type="ARBA" id="ARBA00022519"/>
    </source>
</evidence>
<keyword evidence="10" id="KW-1185">Reference proteome</keyword>
<dbReference type="InterPro" id="IPR007498">
    <property type="entry name" value="PqiA-like"/>
</dbReference>
<evidence type="ECO:0000256" key="2">
    <source>
        <dbReference type="ARBA" id="ARBA00007555"/>
    </source>
</evidence>
<dbReference type="EMBL" id="OX458333">
    <property type="protein sequence ID" value="CAI8797063.1"/>
    <property type="molecule type" value="Genomic_DNA"/>
</dbReference>
<accession>A0ABM9HZW4</accession>
<feature type="transmembrane region" description="Helical" evidence="8">
    <location>
        <begin position="47"/>
        <end position="72"/>
    </location>
</feature>
<organism evidence="9 10">
    <name type="scientific">Methylocaldum szegediense</name>
    <dbReference type="NCBI Taxonomy" id="73780"/>
    <lineage>
        <taxon>Bacteria</taxon>
        <taxon>Pseudomonadati</taxon>
        <taxon>Pseudomonadota</taxon>
        <taxon>Gammaproteobacteria</taxon>
        <taxon>Methylococcales</taxon>
        <taxon>Methylococcaceae</taxon>
        <taxon>Methylocaldum</taxon>
    </lineage>
</organism>
<feature type="transmembrane region" description="Helical" evidence="8">
    <location>
        <begin position="301"/>
        <end position="319"/>
    </location>
</feature>
<dbReference type="PANTHER" id="PTHR30462:SF3">
    <property type="entry name" value="INTERMEMBRANE TRANSPORT PROTEIN PQIA"/>
    <property type="match status" value="1"/>
</dbReference>
<feature type="transmembrane region" description="Helical" evidence="8">
    <location>
        <begin position="325"/>
        <end position="350"/>
    </location>
</feature>
<dbReference type="Proteomes" id="UP001162030">
    <property type="component" value="Chromosome"/>
</dbReference>
<feature type="transmembrane region" description="Helical" evidence="8">
    <location>
        <begin position="93"/>
        <end position="111"/>
    </location>
</feature>
<dbReference type="Pfam" id="PF04403">
    <property type="entry name" value="PqiA"/>
    <property type="match status" value="2"/>
</dbReference>
<comment type="similarity">
    <text evidence="2">Belongs to the PqiA family.</text>
</comment>
<keyword evidence="5 8" id="KW-0812">Transmembrane</keyword>
<feature type="transmembrane region" description="Helical" evidence="8">
    <location>
        <begin position="252"/>
        <end position="280"/>
    </location>
</feature>
<keyword evidence="3" id="KW-1003">Cell membrane</keyword>
<evidence type="ECO:0000256" key="5">
    <source>
        <dbReference type="ARBA" id="ARBA00022692"/>
    </source>
</evidence>
<reference evidence="9 10" key="1">
    <citation type="submission" date="2023-03" db="EMBL/GenBank/DDBJ databases">
        <authorList>
            <person name="Pearce D."/>
        </authorList>
    </citation>
    <scope>NUCLEOTIDE SEQUENCE [LARGE SCALE GENOMIC DNA]</scope>
    <source>
        <strain evidence="9">Msz</strain>
    </source>
</reference>